<keyword evidence="2" id="KW-0677">Repeat</keyword>
<accession>A0ABW7R3K7</accession>
<dbReference type="RefSeq" id="WP_397716473.1">
    <property type="nucleotide sequence ID" value="NZ_JBIRGN010000007.1"/>
</dbReference>
<dbReference type="Proteomes" id="UP001610818">
    <property type="component" value="Unassembled WGS sequence"/>
</dbReference>
<dbReference type="InterPro" id="IPR000413">
    <property type="entry name" value="Integrin_alpha"/>
</dbReference>
<sequence length="468" mass="47014">MRRSLMAAVAVAALATPFAVVATAGSAAAAPAAAASKPVTDFNHDGYADLAISAPGGAVDGISGAGYVSIVYGSASGADTAHAKQINRATAGVPGDPEEDGGFGSGTEAGDFDGDGYTDLTVTNGKTDAVIWGSADGLTEGTELPGDYVSELKAGDFNGDGKTDLVANSWRTLQVNYGPFTRDGKPASTSSVENGDDGPQNLMVGDVTGDGADDLVTGHAMEEMQRSSRLWKGGKDGLSTTSTPTKRFTTNGVIADVDKDGYGDLVAREVNEVSEDQVADAGAVRVIYGSRAGFSTRTAKIDQDTAGVPGVGEEGSLNGPNKGDQFGYSVTAGDVTGDGYADIVVGVPGEDLDNVEDAGAVVLLKGGANGLTGTGSQAFNQTTANVPGVSEKDDYFGESVQLTDVNKDGLADLTAGVPQEDGTTVNSGAAWLFRGAKTGLTTTGITSFSPSSLGTPEAGARFGADLTG</sequence>
<dbReference type="SMART" id="SM00191">
    <property type="entry name" value="Int_alpha"/>
    <property type="match status" value="3"/>
</dbReference>
<evidence type="ECO:0000256" key="4">
    <source>
        <dbReference type="ARBA" id="ARBA00023180"/>
    </source>
</evidence>
<dbReference type="PROSITE" id="PS51470">
    <property type="entry name" value="FG_GAP"/>
    <property type="match status" value="2"/>
</dbReference>
<keyword evidence="4" id="KW-0325">Glycoprotein</keyword>
<reference evidence="7 8" key="1">
    <citation type="submission" date="2024-10" db="EMBL/GenBank/DDBJ databases">
        <title>The Natural Products Discovery Center: Release of the First 8490 Sequenced Strains for Exploring Actinobacteria Biosynthetic Diversity.</title>
        <authorList>
            <person name="Kalkreuter E."/>
            <person name="Kautsar S.A."/>
            <person name="Yang D."/>
            <person name="Bader C.D."/>
            <person name="Teijaro C.N."/>
            <person name="Fluegel L."/>
            <person name="Davis C.M."/>
            <person name="Simpson J.R."/>
            <person name="Lauterbach L."/>
            <person name="Steele A.D."/>
            <person name="Gui C."/>
            <person name="Meng S."/>
            <person name="Li G."/>
            <person name="Viehrig K."/>
            <person name="Ye F."/>
            <person name="Su P."/>
            <person name="Kiefer A.F."/>
            <person name="Nichols A."/>
            <person name="Cepeda A.J."/>
            <person name="Yan W."/>
            <person name="Fan B."/>
            <person name="Jiang Y."/>
            <person name="Adhikari A."/>
            <person name="Zheng C.-J."/>
            <person name="Schuster L."/>
            <person name="Cowan T.M."/>
            <person name="Smanski M.J."/>
            <person name="Chevrette M.G."/>
            <person name="De Carvalho L.P.S."/>
            <person name="Shen B."/>
        </authorList>
    </citation>
    <scope>NUCLEOTIDE SEQUENCE [LARGE SCALE GENOMIC DNA]</scope>
    <source>
        <strain evidence="7 8">NPDC017990</strain>
    </source>
</reference>
<keyword evidence="8" id="KW-1185">Reference proteome</keyword>
<dbReference type="SUPFAM" id="SSF69318">
    <property type="entry name" value="Integrin alpha N-terminal domain"/>
    <property type="match status" value="1"/>
</dbReference>
<dbReference type="EMBL" id="JBIRGQ010000007">
    <property type="protein sequence ID" value="MFH8550141.1"/>
    <property type="molecule type" value="Genomic_DNA"/>
</dbReference>
<dbReference type="PANTHER" id="PTHR23221">
    <property type="entry name" value="GLYCOSYLPHOSPHATIDYLINOSITOL PHOSPHOLIPASE D"/>
    <property type="match status" value="1"/>
</dbReference>
<dbReference type="InterPro" id="IPR028994">
    <property type="entry name" value="Integrin_alpha_N"/>
</dbReference>
<dbReference type="Pfam" id="PF13517">
    <property type="entry name" value="FG-GAP_3"/>
    <property type="match status" value="1"/>
</dbReference>
<dbReference type="Gene3D" id="2.130.10.130">
    <property type="entry name" value="Integrin alpha, N-terminal"/>
    <property type="match status" value="3"/>
</dbReference>
<keyword evidence="1 6" id="KW-0732">Signal</keyword>
<dbReference type="PRINTS" id="PR01185">
    <property type="entry name" value="INTEGRINA"/>
</dbReference>
<keyword evidence="3" id="KW-0378">Hydrolase</keyword>
<evidence type="ECO:0000256" key="1">
    <source>
        <dbReference type="ARBA" id="ARBA00022729"/>
    </source>
</evidence>
<protein>
    <submittedName>
        <fullName evidence="7">FG-GAP-like repeat-containing protein</fullName>
    </submittedName>
</protein>
<gene>
    <name evidence="7" type="ORF">ACH4F9_34570</name>
</gene>
<proteinExistence type="predicted"/>
<organism evidence="7 8">
    <name type="scientific">Streptomyces longisporoflavus</name>
    <dbReference type="NCBI Taxonomy" id="28044"/>
    <lineage>
        <taxon>Bacteria</taxon>
        <taxon>Bacillati</taxon>
        <taxon>Actinomycetota</taxon>
        <taxon>Actinomycetes</taxon>
        <taxon>Kitasatosporales</taxon>
        <taxon>Streptomycetaceae</taxon>
        <taxon>Streptomyces</taxon>
    </lineage>
</organism>
<feature type="signal peptide" evidence="6">
    <location>
        <begin position="1"/>
        <end position="22"/>
    </location>
</feature>
<evidence type="ECO:0000313" key="7">
    <source>
        <dbReference type="EMBL" id="MFH8550141.1"/>
    </source>
</evidence>
<evidence type="ECO:0000256" key="3">
    <source>
        <dbReference type="ARBA" id="ARBA00022801"/>
    </source>
</evidence>
<feature type="region of interest" description="Disordered" evidence="5">
    <location>
        <begin position="181"/>
        <end position="200"/>
    </location>
</feature>
<dbReference type="InterPro" id="IPR013517">
    <property type="entry name" value="FG-GAP"/>
</dbReference>
<feature type="chain" id="PRO_5045734397" evidence="6">
    <location>
        <begin position="23"/>
        <end position="468"/>
    </location>
</feature>
<evidence type="ECO:0000256" key="5">
    <source>
        <dbReference type="SAM" id="MobiDB-lite"/>
    </source>
</evidence>
<dbReference type="InterPro" id="IPR013519">
    <property type="entry name" value="Int_alpha_beta-p"/>
</dbReference>
<dbReference type="PANTHER" id="PTHR23221:SF7">
    <property type="entry name" value="PHOSPHATIDYLINOSITOL-GLYCAN-SPECIFIC PHOSPHOLIPASE D"/>
    <property type="match status" value="1"/>
</dbReference>
<comment type="caution">
    <text evidence="7">The sequence shown here is derived from an EMBL/GenBank/DDBJ whole genome shotgun (WGS) entry which is preliminary data.</text>
</comment>
<evidence type="ECO:0000313" key="8">
    <source>
        <dbReference type="Proteomes" id="UP001610818"/>
    </source>
</evidence>
<feature type="region of interest" description="Disordered" evidence="5">
    <location>
        <begin position="224"/>
        <end position="244"/>
    </location>
</feature>
<evidence type="ECO:0000256" key="6">
    <source>
        <dbReference type="SAM" id="SignalP"/>
    </source>
</evidence>
<evidence type="ECO:0000256" key="2">
    <source>
        <dbReference type="ARBA" id="ARBA00022737"/>
    </source>
</evidence>
<name>A0ABW7R3K7_9ACTN</name>
<dbReference type="Pfam" id="PF01839">
    <property type="entry name" value="FG-GAP"/>
    <property type="match status" value="3"/>
</dbReference>